<reference evidence="1" key="1">
    <citation type="submission" date="2022-12" db="EMBL/GenBank/DDBJ databases">
        <title>Polyphasic identification of a Novel Hot-Spring Cyanobacterium Ocullathermofonsia sinensis gen nov. sp. nov. and Genomic Insights on its Adaptations to the Thermal Habitat.</title>
        <authorList>
            <person name="Daroch M."/>
            <person name="Tang J."/>
            <person name="Jiang Y."/>
        </authorList>
    </citation>
    <scope>NUCLEOTIDE SEQUENCE</scope>
    <source>
        <strain evidence="1">PKUAC-SCTA174</strain>
    </source>
</reference>
<dbReference type="PANTHER" id="PTHR34133:SF8">
    <property type="entry name" value="OS07G0633000 PROTEIN"/>
    <property type="match status" value="1"/>
</dbReference>
<dbReference type="Pfam" id="PF09366">
    <property type="entry name" value="DUF1997"/>
    <property type="match status" value="1"/>
</dbReference>
<dbReference type="RefSeq" id="WP_268611548.1">
    <property type="nucleotide sequence ID" value="NZ_CP113797.1"/>
</dbReference>
<proteinExistence type="predicted"/>
<dbReference type="EMBL" id="CP113797">
    <property type="protein sequence ID" value="WAL61553.1"/>
    <property type="molecule type" value="Genomic_DNA"/>
</dbReference>
<dbReference type="AlphaFoldDB" id="A0A9E8ZHU0"/>
<dbReference type="PANTHER" id="PTHR34133">
    <property type="entry name" value="OS07G0633000 PROTEIN"/>
    <property type="match status" value="1"/>
</dbReference>
<gene>
    <name evidence="1" type="ORF">OXH18_06085</name>
</gene>
<accession>A0A9E8ZHU0</accession>
<organism evidence="1 2">
    <name type="scientific">Thermocoleostomius sinensis A174</name>
    <dbReference type="NCBI Taxonomy" id="2016057"/>
    <lineage>
        <taxon>Bacteria</taxon>
        <taxon>Bacillati</taxon>
        <taxon>Cyanobacteriota</taxon>
        <taxon>Cyanophyceae</taxon>
        <taxon>Oculatellales</taxon>
        <taxon>Oculatellaceae</taxon>
        <taxon>Thermocoleostomius</taxon>
    </lineage>
</organism>
<dbReference type="InterPro" id="IPR018971">
    <property type="entry name" value="DUF1997"/>
</dbReference>
<protein>
    <submittedName>
        <fullName evidence="1">DUF1997 domain-containing protein</fullName>
    </submittedName>
</protein>
<name>A0A9E8ZHU0_9CYAN</name>
<evidence type="ECO:0000313" key="2">
    <source>
        <dbReference type="Proteomes" id="UP001163152"/>
    </source>
</evidence>
<evidence type="ECO:0000313" key="1">
    <source>
        <dbReference type="EMBL" id="WAL61553.1"/>
    </source>
</evidence>
<sequence>MLTSFSACQTVELIVPEASIPIQHYLRQPQRLVKALVDPTRTEQLSPECFRLKMRPLHFMTLSVQPTVDMNVWAEPDGKIHLRSVGCEIRGVEYVNQRFKLELVGQLVPRSQGGTTQLQGRADLKVQVDLPPPLMLAPKPLIETTGNGLLRSVLLTIKQRLMHRLLLDYRTWVASQQFNTDASADAPLFAASQFATNKFSSNNSAV</sequence>
<keyword evidence="2" id="KW-1185">Reference proteome</keyword>
<dbReference type="Proteomes" id="UP001163152">
    <property type="component" value="Chromosome"/>
</dbReference>
<dbReference type="KEGG" id="tsin:OXH18_06085"/>